<keyword evidence="2" id="KW-1185">Reference proteome</keyword>
<evidence type="ECO:0000313" key="1">
    <source>
        <dbReference type="EMBL" id="MBB5840625.1"/>
    </source>
</evidence>
<dbReference type="AlphaFoldDB" id="A0A7W9JF40"/>
<organism evidence="1 2">
    <name type="scientific">Kribbella italica</name>
    <dbReference type="NCBI Taxonomy" id="1540520"/>
    <lineage>
        <taxon>Bacteria</taxon>
        <taxon>Bacillati</taxon>
        <taxon>Actinomycetota</taxon>
        <taxon>Actinomycetes</taxon>
        <taxon>Propionibacteriales</taxon>
        <taxon>Kribbellaceae</taxon>
        <taxon>Kribbella</taxon>
    </lineage>
</organism>
<dbReference type="EMBL" id="JACHMY010000001">
    <property type="protein sequence ID" value="MBB5840625.1"/>
    <property type="molecule type" value="Genomic_DNA"/>
</dbReference>
<protein>
    <submittedName>
        <fullName evidence="1">Uncharacterized protein</fullName>
    </submittedName>
</protein>
<sequence length="149" mass="15476">MTAIGQTMVVASVSVLPGTEANLVAQRLADALVLSPMPTAALIAPVDVPTDIASQVRAFVASQELAEAAADSFPLVARTYQPADSGDADSLGSAVTIRELWQQHVAGPETGLVGVTMVPPTDPARWLSAVRRAPWIVETSNDPSGLLPH</sequence>
<accession>A0A7W9JF40</accession>
<reference evidence="1 2" key="1">
    <citation type="submission" date="2020-08" db="EMBL/GenBank/DDBJ databases">
        <title>Sequencing the genomes of 1000 actinobacteria strains.</title>
        <authorList>
            <person name="Klenk H.-P."/>
        </authorList>
    </citation>
    <scope>NUCLEOTIDE SEQUENCE [LARGE SCALE GENOMIC DNA]</scope>
    <source>
        <strain evidence="1 2">DSM 28967</strain>
    </source>
</reference>
<comment type="caution">
    <text evidence="1">The sequence shown here is derived from an EMBL/GenBank/DDBJ whole genome shotgun (WGS) entry which is preliminary data.</text>
</comment>
<dbReference type="Proteomes" id="UP000549971">
    <property type="component" value="Unassembled WGS sequence"/>
</dbReference>
<name>A0A7W9JF40_9ACTN</name>
<dbReference type="RefSeq" id="WP_184803117.1">
    <property type="nucleotide sequence ID" value="NZ_JACHMY010000001.1"/>
</dbReference>
<evidence type="ECO:0000313" key="2">
    <source>
        <dbReference type="Proteomes" id="UP000549971"/>
    </source>
</evidence>
<proteinExistence type="predicted"/>
<gene>
    <name evidence="1" type="ORF">HDA39_007359</name>
</gene>